<organism evidence="1 2">
    <name type="scientific">Collibacillus ludicampi</name>
    <dbReference type="NCBI Taxonomy" id="2771369"/>
    <lineage>
        <taxon>Bacteria</taxon>
        <taxon>Bacillati</taxon>
        <taxon>Bacillota</taxon>
        <taxon>Bacilli</taxon>
        <taxon>Bacillales</taxon>
        <taxon>Alicyclobacillaceae</taxon>
        <taxon>Collibacillus</taxon>
    </lineage>
</organism>
<dbReference type="InterPro" id="IPR023430">
    <property type="entry name" value="Pept_HybD-like_dom_sf"/>
</dbReference>
<keyword evidence="2" id="KW-1185">Reference proteome</keyword>
<dbReference type="AlphaFoldDB" id="A0AAV4LDV0"/>
<name>A0AAV4LDV0_9BACL</name>
<dbReference type="InterPro" id="IPR009665">
    <property type="entry name" value="YyaC"/>
</dbReference>
<dbReference type="EMBL" id="BOQE01000001">
    <property type="protein sequence ID" value="GIM45879.1"/>
    <property type="molecule type" value="Genomic_DNA"/>
</dbReference>
<dbReference type="Pfam" id="PF06866">
    <property type="entry name" value="DUF1256"/>
    <property type="match status" value="1"/>
</dbReference>
<accession>A0AAV4LDV0</accession>
<protein>
    <recommendedName>
        <fullName evidence="3">Spore protease YyaC</fullName>
    </recommendedName>
</protein>
<evidence type="ECO:0008006" key="3">
    <source>
        <dbReference type="Google" id="ProtNLM"/>
    </source>
</evidence>
<dbReference type="Proteomes" id="UP001057291">
    <property type="component" value="Unassembled WGS sequence"/>
</dbReference>
<proteinExistence type="predicted"/>
<reference evidence="1" key="1">
    <citation type="journal article" date="2023" name="Int. J. Syst. Evol. Microbiol.">
        <title>Collibacillus ludicampi gen. nov., sp. nov., a new soil bacterium of the family Alicyclobacillaceae.</title>
        <authorList>
            <person name="Jojima T."/>
            <person name="Ioku Y."/>
            <person name="Fukuta Y."/>
            <person name="Shirasaka N."/>
            <person name="Matsumura Y."/>
            <person name="Mori M."/>
        </authorList>
    </citation>
    <scope>NUCLEOTIDE SEQUENCE</scope>
    <source>
        <strain evidence="1">TP075</strain>
    </source>
</reference>
<dbReference type="SUPFAM" id="SSF53163">
    <property type="entry name" value="HybD-like"/>
    <property type="match status" value="1"/>
</dbReference>
<dbReference type="RefSeq" id="WP_282199041.1">
    <property type="nucleotide sequence ID" value="NZ_BOQE01000001.1"/>
</dbReference>
<comment type="caution">
    <text evidence="1">The sequence shown here is derived from an EMBL/GenBank/DDBJ whole genome shotgun (WGS) entry which is preliminary data.</text>
</comment>
<evidence type="ECO:0000313" key="2">
    <source>
        <dbReference type="Proteomes" id="UP001057291"/>
    </source>
</evidence>
<dbReference type="NCBIfam" id="TIGR02841">
    <property type="entry name" value="spore_YyaC"/>
    <property type="match status" value="1"/>
</dbReference>
<gene>
    <name evidence="1" type="primary">yyaC</name>
    <name evidence="1" type="ORF">DNHGIG_14280</name>
</gene>
<evidence type="ECO:0000313" key="1">
    <source>
        <dbReference type="EMBL" id="GIM45879.1"/>
    </source>
</evidence>
<sequence>MFKKELRTNVPFKIDHTHPQALDHLSQHLHELISERSHESQIVLVCIGTDRSTGDALGPLVGSRLSSLSLEHICYVFGTLDQPVHAVNLKDTLYEIERKFENPFVIAIDACLGQLSSVGQVTVGRGPLKPGAGVNKDLPEVGNIHITGIVNVGGFMEYFVLQNTRLSVVMRMAECISQSLAATLLKIPETTHQRNHACLPHVPFQSHHSLFVQLKKR</sequence>